<reference evidence="16 17" key="1">
    <citation type="submission" date="2014-11" db="EMBL/GenBank/DDBJ databases">
        <authorList>
            <person name="Zhu J."/>
            <person name="Qi W."/>
            <person name="Song R."/>
        </authorList>
    </citation>
    <scope>NUCLEOTIDE SEQUENCE [LARGE SCALE GENOMIC DNA]</scope>
</reference>
<evidence type="ECO:0000256" key="9">
    <source>
        <dbReference type="ARBA" id="ARBA00022840"/>
    </source>
</evidence>
<evidence type="ECO:0000256" key="4">
    <source>
        <dbReference type="ARBA" id="ARBA00022723"/>
    </source>
</evidence>
<dbReference type="SMART" id="SM00382">
    <property type="entry name" value="AAA"/>
    <property type="match status" value="1"/>
</dbReference>
<dbReference type="Proteomes" id="UP000041254">
    <property type="component" value="Unassembled WGS sequence"/>
</dbReference>
<feature type="transmembrane region" description="Helical" evidence="13">
    <location>
        <begin position="160"/>
        <end position="178"/>
    </location>
</feature>
<dbReference type="PhylomeDB" id="A0A0G4EDT0"/>
<dbReference type="InterPro" id="IPR043145">
    <property type="entry name" value="Znf_ZZ_sf"/>
</dbReference>
<dbReference type="OMA" id="QDTQLFN"/>
<evidence type="ECO:0000256" key="1">
    <source>
        <dbReference type="ARBA" id="ARBA00004141"/>
    </source>
</evidence>
<dbReference type="InterPro" id="IPR011527">
    <property type="entry name" value="ABC1_TM_dom"/>
</dbReference>
<dbReference type="FunFam" id="3.40.50.300:FF:000836">
    <property type="entry name" value="ABC transporter B family member 25"/>
    <property type="match status" value="1"/>
</dbReference>
<evidence type="ECO:0000256" key="5">
    <source>
        <dbReference type="ARBA" id="ARBA00022737"/>
    </source>
</evidence>
<dbReference type="EMBL" id="CDMY01000206">
    <property type="protein sequence ID" value="CEL94100.1"/>
    <property type="molecule type" value="Genomic_DNA"/>
</dbReference>
<name>A0A0G4EDT0_VITBC</name>
<keyword evidence="6" id="KW-0547">Nucleotide-binding</keyword>
<dbReference type="GO" id="GO:0008270">
    <property type="term" value="F:zinc ion binding"/>
    <property type="evidence" value="ECO:0007669"/>
    <property type="project" value="UniProtKB-KW"/>
</dbReference>
<dbReference type="InterPro" id="IPR017871">
    <property type="entry name" value="ABC_transporter-like_CS"/>
</dbReference>
<dbReference type="SUPFAM" id="SSF57850">
    <property type="entry name" value="RING/U-box"/>
    <property type="match status" value="1"/>
</dbReference>
<keyword evidence="10 13" id="KW-1133">Transmembrane helix</keyword>
<keyword evidence="4" id="KW-0479">Metal-binding</keyword>
<evidence type="ECO:0000313" key="16">
    <source>
        <dbReference type="EMBL" id="CEL94100.1"/>
    </source>
</evidence>
<keyword evidence="11 13" id="KW-0472">Membrane</keyword>
<feature type="transmembrane region" description="Helical" evidence="13">
    <location>
        <begin position="355"/>
        <end position="378"/>
    </location>
</feature>
<dbReference type="InterPro" id="IPR003439">
    <property type="entry name" value="ABC_transporter-like_ATP-bd"/>
</dbReference>
<dbReference type="AlphaFoldDB" id="A0A0G4EDT0"/>
<feature type="transmembrane region" description="Helical" evidence="13">
    <location>
        <begin position="38"/>
        <end position="59"/>
    </location>
</feature>
<dbReference type="Pfam" id="PF03107">
    <property type="entry name" value="C1_2"/>
    <property type="match status" value="1"/>
</dbReference>
<feature type="domain" description="ABC transporter" evidence="14">
    <location>
        <begin position="638"/>
        <end position="879"/>
    </location>
</feature>
<evidence type="ECO:0000256" key="12">
    <source>
        <dbReference type="SAM" id="MobiDB-lite"/>
    </source>
</evidence>
<dbReference type="InParanoid" id="A0A0G4EDT0"/>
<keyword evidence="7" id="KW-0863">Zinc-finger</keyword>
<sequence>MRTKAMLYAGLAVLVITVDVIASIVLLMQSSFTDVGELLILALLRAVLIVAGGIGAILAGTWRRRRKAAYVAPFSDTEKAEPLLPTVNGINGNSVVSGSTTAGASSGPPSFGGALNDDTSSSAQTLPARASEATIRILQEIREKRDELHLEKQDKVNRNLVLGALFLTVTGMSIYTGIKCVTFSFSNPAVQGLLMAATVLLINLEFILTKMAVGATTKIEGVLIQKLHPHRLFFDETARSHMCDVCRSRIRGESYRCKVCDFDCCIPCYKKQGSSANEGLLRSDKGPKEEKTLSTFSYFVRAIRLTIPFFHIVVIACLCVAITQTCSLNLPHYQGRIIDSVIQEHHTDFWNTIKMYTLLSVLTGLFGGIQGLCVEIVARRLSNATRNELFQSVMRQDVAFFDGLMTGQITSRMTQDAQAMVQPCRTLMNNLFANLILLLGGLVMCCYTSWKLTVLAFTSIGPIIYLTGLYARWSRKVNRGIWQALAEANSVAVESVGNLRTVRAFGTDNVEISRYERATAEALKQGMKDAFVSAGTFAFTQYLDFATGVLILLYGGSVVLQSHGAELSLGSLITFQLYWNMMNGAYKALNGVINNLVRAAAAAQRVFQLLDCQPDIEGTRPAEVTGIVLNPDTMQCNLRFDNVVFTYQMRPEKPVLSGIDLDIPGGSVCAFVGRSGGGKSTLIHLLQRFYDPQQGAILVDGVPLTRLDLRTYRQQIGLVAQDTQLFANSIEENIAYGYNRPYTRAQLIDAAKKACAHDFIMGLDDGYETRAGERGVRLSGGQKQRIAIARVFLRKPRLLLLDEATSALDAESEAQVQEALDNLIKEMQGRCTVILVAHRLSTVINAHKIAVVNEGRIIEQGNHASLVELGGIYAKLVKRQMARDANQIQEKNIDRHAHTNAAAPPAATATPAAPNNQGGAVVARGVSAPAAAAAAAAGGGAATNRPTDTIDDLFDD</sequence>
<dbReference type="PROSITE" id="PS50929">
    <property type="entry name" value="ABC_TM1F"/>
    <property type="match status" value="1"/>
</dbReference>
<dbReference type="InterPro" id="IPR003593">
    <property type="entry name" value="AAA+_ATPase"/>
</dbReference>
<evidence type="ECO:0000256" key="7">
    <source>
        <dbReference type="ARBA" id="ARBA00022771"/>
    </source>
</evidence>
<dbReference type="PROSITE" id="PS50893">
    <property type="entry name" value="ABC_TRANSPORTER_2"/>
    <property type="match status" value="1"/>
</dbReference>
<evidence type="ECO:0000259" key="14">
    <source>
        <dbReference type="PROSITE" id="PS50893"/>
    </source>
</evidence>
<feature type="region of interest" description="Disordered" evidence="12">
    <location>
        <begin position="99"/>
        <end position="128"/>
    </location>
</feature>
<feature type="compositionally biased region" description="Low complexity" evidence="12">
    <location>
        <begin position="99"/>
        <end position="114"/>
    </location>
</feature>
<evidence type="ECO:0000256" key="8">
    <source>
        <dbReference type="ARBA" id="ARBA00022833"/>
    </source>
</evidence>
<dbReference type="PANTHER" id="PTHR43394:SF5">
    <property type="entry name" value="ABC TRANSPORTER B FAMILY"/>
    <property type="match status" value="1"/>
</dbReference>
<dbReference type="GO" id="GO:0015421">
    <property type="term" value="F:ABC-type oligopeptide transporter activity"/>
    <property type="evidence" value="ECO:0007669"/>
    <property type="project" value="TreeGrafter"/>
</dbReference>
<feature type="region of interest" description="Disordered" evidence="12">
    <location>
        <begin position="934"/>
        <end position="956"/>
    </location>
</feature>
<dbReference type="STRING" id="1169540.A0A0G4EDT0"/>
<dbReference type="CDD" id="cd02249">
    <property type="entry name" value="ZZ"/>
    <property type="match status" value="1"/>
</dbReference>
<feature type="transmembrane region" description="Helical" evidence="13">
    <location>
        <begin position="302"/>
        <end position="323"/>
    </location>
</feature>
<feature type="domain" description="ABC transmembrane type-1" evidence="15">
    <location>
        <begin position="314"/>
        <end position="598"/>
    </location>
</feature>
<dbReference type="GO" id="GO:0016887">
    <property type="term" value="F:ATP hydrolysis activity"/>
    <property type="evidence" value="ECO:0007669"/>
    <property type="project" value="InterPro"/>
</dbReference>
<dbReference type="GO" id="GO:0005743">
    <property type="term" value="C:mitochondrial inner membrane"/>
    <property type="evidence" value="ECO:0007669"/>
    <property type="project" value="TreeGrafter"/>
</dbReference>
<evidence type="ECO:0000256" key="10">
    <source>
        <dbReference type="ARBA" id="ARBA00022989"/>
    </source>
</evidence>
<dbReference type="PROSITE" id="PS00211">
    <property type="entry name" value="ABC_TRANSPORTER_1"/>
    <property type="match status" value="1"/>
</dbReference>
<protein>
    <submittedName>
        <fullName evidence="16">Uncharacterized protein</fullName>
    </submittedName>
</protein>
<keyword evidence="5" id="KW-0677">Repeat</keyword>
<dbReference type="GO" id="GO:0005524">
    <property type="term" value="F:ATP binding"/>
    <property type="evidence" value="ECO:0007669"/>
    <property type="project" value="UniProtKB-KW"/>
</dbReference>
<dbReference type="InterPro" id="IPR027417">
    <property type="entry name" value="P-loop_NTPase"/>
</dbReference>
<accession>A0A0G4EDT0</accession>
<evidence type="ECO:0000313" key="17">
    <source>
        <dbReference type="Proteomes" id="UP000041254"/>
    </source>
</evidence>
<evidence type="ECO:0000256" key="2">
    <source>
        <dbReference type="ARBA" id="ARBA00022448"/>
    </source>
</evidence>
<dbReference type="Pfam" id="PF00005">
    <property type="entry name" value="ABC_tran"/>
    <property type="match status" value="1"/>
</dbReference>
<dbReference type="Gene3D" id="1.20.1560.10">
    <property type="entry name" value="ABC transporter type 1, transmembrane domain"/>
    <property type="match status" value="1"/>
</dbReference>
<dbReference type="InterPro" id="IPR039421">
    <property type="entry name" value="Type_1_exporter"/>
</dbReference>
<feature type="transmembrane region" description="Helical" evidence="13">
    <location>
        <begin position="7"/>
        <end position="32"/>
    </location>
</feature>
<dbReference type="SUPFAM" id="SSF90123">
    <property type="entry name" value="ABC transporter transmembrane region"/>
    <property type="match status" value="1"/>
</dbReference>
<dbReference type="GO" id="GO:0090374">
    <property type="term" value="P:oligopeptide export from mitochondrion"/>
    <property type="evidence" value="ECO:0007669"/>
    <property type="project" value="TreeGrafter"/>
</dbReference>
<dbReference type="InterPro" id="IPR004146">
    <property type="entry name" value="DC1"/>
</dbReference>
<organism evidence="16 17">
    <name type="scientific">Vitrella brassicaformis (strain CCMP3155)</name>
    <dbReference type="NCBI Taxonomy" id="1169540"/>
    <lineage>
        <taxon>Eukaryota</taxon>
        <taxon>Sar</taxon>
        <taxon>Alveolata</taxon>
        <taxon>Colpodellida</taxon>
        <taxon>Vitrellaceae</taxon>
        <taxon>Vitrella</taxon>
    </lineage>
</organism>
<dbReference type="InterPro" id="IPR036640">
    <property type="entry name" value="ABC1_TM_sf"/>
</dbReference>
<keyword evidence="9" id="KW-0067">ATP-binding</keyword>
<feature type="transmembrane region" description="Helical" evidence="13">
    <location>
        <begin position="190"/>
        <end position="208"/>
    </location>
</feature>
<evidence type="ECO:0000259" key="15">
    <source>
        <dbReference type="PROSITE" id="PS50929"/>
    </source>
</evidence>
<evidence type="ECO:0000256" key="6">
    <source>
        <dbReference type="ARBA" id="ARBA00022741"/>
    </source>
</evidence>
<proteinExistence type="predicted"/>
<evidence type="ECO:0000256" key="3">
    <source>
        <dbReference type="ARBA" id="ARBA00022692"/>
    </source>
</evidence>
<evidence type="ECO:0000256" key="11">
    <source>
        <dbReference type="ARBA" id="ARBA00023136"/>
    </source>
</evidence>
<dbReference type="VEuPathDB" id="CryptoDB:Vbra_11463"/>
<keyword evidence="8" id="KW-0862">Zinc</keyword>
<feature type="transmembrane region" description="Helical" evidence="13">
    <location>
        <begin position="456"/>
        <end position="473"/>
    </location>
</feature>
<dbReference type="OrthoDB" id="6500128at2759"/>
<dbReference type="Gene3D" id="3.40.50.300">
    <property type="entry name" value="P-loop containing nucleotide triphosphate hydrolases"/>
    <property type="match status" value="1"/>
</dbReference>
<dbReference type="CDD" id="cd18572">
    <property type="entry name" value="ABC_6TM_TAP"/>
    <property type="match status" value="1"/>
</dbReference>
<dbReference type="SUPFAM" id="SSF52540">
    <property type="entry name" value="P-loop containing nucleoside triphosphate hydrolases"/>
    <property type="match status" value="1"/>
</dbReference>
<feature type="transmembrane region" description="Helical" evidence="13">
    <location>
        <begin position="431"/>
        <end position="450"/>
    </location>
</feature>
<comment type="subcellular location">
    <subcellularLocation>
        <location evidence="1">Membrane</location>
        <topology evidence="1">Multi-pass membrane protein</topology>
    </subcellularLocation>
</comment>
<keyword evidence="2" id="KW-0813">Transport</keyword>
<dbReference type="Gene3D" id="3.30.60.90">
    <property type="match status" value="1"/>
</dbReference>
<evidence type="ECO:0000256" key="13">
    <source>
        <dbReference type="SAM" id="Phobius"/>
    </source>
</evidence>
<dbReference type="PANTHER" id="PTHR43394">
    <property type="entry name" value="ATP-DEPENDENT PERMEASE MDL1, MITOCHONDRIAL"/>
    <property type="match status" value="1"/>
</dbReference>
<keyword evidence="3 13" id="KW-0812">Transmembrane</keyword>
<gene>
    <name evidence="16" type="ORF">Vbra_11463</name>
</gene>
<dbReference type="Pfam" id="PF00664">
    <property type="entry name" value="ABC_membrane"/>
    <property type="match status" value="1"/>
</dbReference>
<dbReference type="FunFam" id="1.20.1560.10:FF:000215">
    <property type="entry name" value="ABC transporter B family member 4"/>
    <property type="match status" value="1"/>
</dbReference>
<keyword evidence="17" id="KW-1185">Reference proteome</keyword>